<organism evidence="7 8">
    <name type="scientific">Aureococcus anophagefferens</name>
    <name type="common">Harmful bloom alga</name>
    <dbReference type="NCBI Taxonomy" id="44056"/>
    <lineage>
        <taxon>Eukaryota</taxon>
        <taxon>Sar</taxon>
        <taxon>Stramenopiles</taxon>
        <taxon>Ochrophyta</taxon>
        <taxon>Pelagophyceae</taxon>
        <taxon>Pelagomonadales</taxon>
        <taxon>Pelagomonadaceae</taxon>
        <taxon>Aureococcus</taxon>
    </lineage>
</organism>
<dbReference type="Gene3D" id="3.40.50.150">
    <property type="entry name" value="Vaccinia Virus protein VP39"/>
    <property type="match status" value="1"/>
</dbReference>
<comment type="caution">
    <text evidence="7">The sequence shown here is derived from an EMBL/GenBank/DDBJ whole genome shotgun (WGS) entry which is preliminary data.</text>
</comment>
<dbReference type="SUPFAM" id="SSF53335">
    <property type="entry name" value="S-adenosyl-L-methionine-dependent methyltransferases"/>
    <property type="match status" value="1"/>
</dbReference>
<evidence type="ECO:0000256" key="3">
    <source>
        <dbReference type="ARBA" id="ARBA00022603"/>
    </source>
</evidence>
<dbReference type="Pfam" id="PF05971">
    <property type="entry name" value="Methyltransf_10"/>
    <property type="match status" value="1"/>
</dbReference>
<keyword evidence="8" id="KW-1185">Reference proteome</keyword>
<evidence type="ECO:0000256" key="1">
    <source>
        <dbReference type="ARBA" id="ARBA00022490"/>
    </source>
</evidence>
<dbReference type="InterPro" id="IPR016909">
    <property type="entry name" value="rRNA_lsu_MeTfrase_F"/>
</dbReference>
<evidence type="ECO:0000256" key="6">
    <source>
        <dbReference type="SAM" id="MobiDB-lite"/>
    </source>
</evidence>
<dbReference type="PIRSF" id="PIRSF029038">
    <property type="entry name" value="Mtase_YbiN_prd"/>
    <property type="match status" value="1"/>
</dbReference>
<evidence type="ECO:0000256" key="2">
    <source>
        <dbReference type="ARBA" id="ARBA00022552"/>
    </source>
</evidence>
<name>A0ABR1FXW4_AURAN</name>
<keyword evidence="4" id="KW-0808">Transferase</keyword>
<evidence type="ECO:0000256" key="4">
    <source>
        <dbReference type="ARBA" id="ARBA00022679"/>
    </source>
</evidence>
<reference evidence="7 8" key="1">
    <citation type="submission" date="2024-03" db="EMBL/GenBank/DDBJ databases">
        <title>Aureococcus anophagefferens CCMP1851 and Kratosvirus quantuckense: Draft genome of a second virus-susceptible host strain in the model system.</title>
        <authorList>
            <person name="Chase E."/>
            <person name="Truchon A.R."/>
            <person name="Schepens W."/>
            <person name="Wilhelm S.W."/>
        </authorList>
    </citation>
    <scope>NUCLEOTIDE SEQUENCE [LARGE SCALE GENOMIC DNA]</scope>
    <source>
        <strain evidence="7 8">CCMP1851</strain>
    </source>
</reference>
<evidence type="ECO:0000313" key="7">
    <source>
        <dbReference type="EMBL" id="KAK7240971.1"/>
    </source>
</evidence>
<sequence length="357" mass="38789">MLCAAFIRSTNALSTSAKCHARRGLAARPRRRAIVVQGHPRNAFAGSYDFDALVASNPRLSAHVIAAADAIGRRDTVDWGDPRAVLELNRALLASDYGVGDWSLPPRSLCPPVPSRADYVHHIADVLATSGGLAAPPADVVGLDVGTGASLIYPLLGHGAYGWRFVASEVDAASCAHAKGLAERNGLADRVRVRRQPDPAACFERVLDGPVDFTMCNPPFYESRDAFEAENARKRRQLAKASKKRNPTYVASAGNEEGSDNFGGGDSELWTPGGERRFVSDMIAESARFRDSCLWFSSLVSRQKLLPVLEGALKRLRVKDTTVVATGRGQKTATLLFWTFKTRAEQRAWARDRGWGT</sequence>
<dbReference type="Proteomes" id="UP001363151">
    <property type="component" value="Unassembled WGS sequence"/>
</dbReference>
<dbReference type="CDD" id="cd02440">
    <property type="entry name" value="AdoMet_MTases"/>
    <property type="match status" value="1"/>
</dbReference>
<dbReference type="InterPro" id="IPR010286">
    <property type="entry name" value="METTL16/RlmF"/>
</dbReference>
<dbReference type="EMBL" id="JBBJCI010000207">
    <property type="protein sequence ID" value="KAK7240971.1"/>
    <property type="molecule type" value="Genomic_DNA"/>
</dbReference>
<accession>A0ABR1FXW4</accession>
<evidence type="ECO:0000313" key="8">
    <source>
        <dbReference type="Proteomes" id="UP001363151"/>
    </source>
</evidence>
<gene>
    <name evidence="7" type="ORF">SO694_00054014</name>
</gene>
<dbReference type="InterPro" id="IPR029063">
    <property type="entry name" value="SAM-dependent_MTases_sf"/>
</dbReference>
<keyword evidence="1" id="KW-0963">Cytoplasm</keyword>
<feature type="region of interest" description="Disordered" evidence="6">
    <location>
        <begin position="238"/>
        <end position="264"/>
    </location>
</feature>
<keyword evidence="5" id="KW-0949">S-adenosyl-L-methionine</keyword>
<proteinExistence type="predicted"/>
<protein>
    <submittedName>
        <fullName evidence="7">23S rRNA (Adenine(1618)-N(6))-methyltransferase</fullName>
    </submittedName>
</protein>
<keyword evidence="3" id="KW-0489">Methyltransferase</keyword>
<dbReference type="PANTHER" id="PTHR13393">
    <property type="entry name" value="SAM-DEPENDENT METHYLTRANSFERASE"/>
    <property type="match status" value="1"/>
</dbReference>
<evidence type="ECO:0000256" key="5">
    <source>
        <dbReference type="ARBA" id="ARBA00022691"/>
    </source>
</evidence>
<keyword evidence="2" id="KW-0698">rRNA processing</keyword>
<dbReference type="PANTHER" id="PTHR13393:SF0">
    <property type="entry name" value="RNA N6-ADENOSINE-METHYLTRANSFERASE METTL16"/>
    <property type="match status" value="1"/>
</dbReference>